<dbReference type="Gene3D" id="1.10.287.110">
    <property type="entry name" value="DnaJ domain"/>
    <property type="match status" value="1"/>
</dbReference>
<dbReference type="PRINTS" id="PR00625">
    <property type="entry name" value="JDOMAIN"/>
</dbReference>
<dbReference type="CDD" id="cd06257">
    <property type="entry name" value="DnaJ"/>
    <property type="match status" value="1"/>
</dbReference>
<feature type="domain" description="J" evidence="3">
    <location>
        <begin position="56"/>
        <end position="124"/>
    </location>
</feature>
<dbReference type="SMART" id="SM00271">
    <property type="entry name" value="DnaJ"/>
    <property type="match status" value="1"/>
</dbReference>
<name>A0A9N8DNQ7_9STRA</name>
<keyword evidence="5" id="KW-1185">Reference proteome</keyword>
<organism evidence="4 5">
    <name type="scientific">Seminavis robusta</name>
    <dbReference type="NCBI Taxonomy" id="568900"/>
    <lineage>
        <taxon>Eukaryota</taxon>
        <taxon>Sar</taxon>
        <taxon>Stramenopiles</taxon>
        <taxon>Ochrophyta</taxon>
        <taxon>Bacillariophyta</taxon>
        <taxon>Bacillariophyceae</taxon>
        <taxon>Bacillariophycidae</taxon>
        <taxon>Naviculales</taxon>
        <taxon>Naviculaceae</taxon>
        <taxon>Seminavis</taxon>
    </lineage>
</organism>
<reference evidence="4" key="1">
    <citation type="submission" date="2020-06" db="EMBL/GenBank/DDBJ databases">
        <authorList>
            <consortium name="Plant Systems Biology data submission"/>
        </authorList>
    </citation>
    <scope>NUCLEOTIDE SEQUENCE</scope>
    <source>
        <strain evidence="4">D6</strain>
    </source>
</reference>
<evidence type="ECO:0000259" key="3">
    <source>
        <dbReference type="PROSITE" id="PS50076"/>
    </source>
</evidence>
<protein>
    <submittedName>
        <fullName evidence="4">Protein DnaJ</fullName>
    </submittedName>
</protein>
<dbReference type="AlphaFoldDB" id="A0A9N8DNQ7"/>
<accession>A0A9N8DNQ7</accession>
<dbReference type="OrthoDB" id="10250354at2759"/>
<proteinExistence type="predicted"/>
<comment type="caution">
    <text evidence="4">The sequence shown here is derived from an EMBL/GenBank/DDBJ whole genome shotgun (WGS) entry which is preliminary data.</text>
</comment>
<dbReference type="EMBL" id="CAICTM010000156">
    <property type="protein sequence ID" value="CAB9503134.1"/>
    <property type="molecule type" value="Genomic_DNA"/>
</dbReference>
<evidence type="ECO:0000256" key="1">
    <source>
        <dbReference type="SAM" id="MobiDB-lite"/>
    </source>
</evidence>
<dbReference type="Proteomes" id="UP001153069">
    <property type="component" value="Unassembled WGS sequence"/>
</dbReference>
<dbReference type="PANTHER" id="PTHR44094">
    <property type="entry name" value="DNAJ HEAT SHOCK N-TERMINAL DOMAIN-CONTAINING PROTEIN"/>
    <property type="match status" value="1"/>
</dbReference>
<dbReference type="SUPFAM" id="SSF46565">
    <property type="entry name" value="Chaperone J-domain"/>
    <property type="match status" value="1"/>
</dbReference>
<feature type="compositionally biased region" description="Basic and acidic residues" evidence="1">
    <location>
        <begin position="163"/>
        <end position="173"/>
    </location>
</feature>
<gene>
    <name evidence="4" type="ORF">SEMRO_157_G071020.1</name>
</gene>
<dbReference type="InterPro" id="IPR052423">
    <property type="entry name" value="EMIR"/>
</dbReference>
<feature type="signal peptide" evidence="2">
    <location>
        <begin position="1"/>
        <end position="16"/>
    </location>
</feature>
<dbReference type="PANTHER" id="PTHR44094:SF8">
    <property type="entry name" value="DNAJ HEAT SHOCK N-TERMINAL DOMAIN-CONTAINING PROTEIN-RELATED"/>
    <property type="match status" value="1"/>
</dbReference>
<dbReference type="InterPro" id="IPR001623">
    <property type="entry name" value="DnaJ_domain"/>
</dbReference>
<dbReference type="PROSITE" id="PS50076">
    <property type="entry name" value="DNAJ_2"/>
    <property type="match status" value="1"/>
</dbReference>
<feature type="chain" id="PRO_5040482570" evidence="2">
    <location>
        <begin position="17"/>
        <end position="457"/>
    </location>
</feature>
<evidence type="ECO:0000256" key="2">
    <source>
        <dbReference type="SAM" id="SignalP"/>
    </source>
</evidence>
<feature type="region of interest" description="Disordered" evidence="1">
    <location>
        <begin position="163"/>
        <end position="184"/>
    </location>
</feature>
<dbReference type="InterPro" id="IPR036869">
    <property type="entry name" value="J_dom_sf"/>
</dbReference>
<evidence type="ECO:0000313" key="5">
    <source>
        <dbReference type="Proteomes" id="UP001153069"/>
    </source>
</evidence>
<evidence type="ECO:0000313" key="4">
    <source>
        <dbReference type="EMBL" id="CAB9503134.1"/>
    </source>
</evidence>
<keyword evidence="2" id="KW-0732">Signal</keyword>
<sequence length="457" mass="52457">MRFSFVVLLLFSACSKRNLKSEALRFNNNNNAAPEVSSTLLRVHRMYTSHPPHDESLYNTLRVSPNATTAEIQKSYRKLSRQWHPDKQRHNHHDDDAQEQLEKVQHAYDILHKDATRLLYHRYGLQDVSTAVLILTGYQNTPKVPPQEYLELLQLMGYYVPRMDSRRNNDRNDSPPPPRSLQEVREQRVRFLAATTVERIRPLVEGTLSPELLVDAFATECDRIKKLPLGSQIIRCVGRAYRHAGQHHMKLLQQQQQQQVAVQKHSMRDRWHDAKHVLTAAVASGRVVLNENWLLKATTPKLKTGNKPSIAYHQWEDNRNTIGGLLDNEESSSDDEEEAIDATQLQQLEAIKAKQIMVELSQVEALWKVHKIGLDRSVREACAWIMSGRYFFFPSHQQQSSSSYDDHESPVDGWVSSSPKQQYAIDSMTARWKAASALVLIGNVMVHSSKEGTSWME</sequence>
<dbReference type="Pfam" id="PF00226">
    <property type="entry name" value="DnaJ"/>
    <property type="match status" value="1"/>
</dbReference>